<sequence length="372" mass="43843">MCRVSSLIDIPRVAQYKLSFPHEFEGTSSYYCDCQTILLPNKEDAFKVRDWPEILRLNLPLEENSFESSIFEEKRAQVLEENLDTKALPSESPKPKKSKKSVRFADDCGHDLEKICYIPSRRALARKLFTVMLTPDKLNDTVEEKTKLLEVVEEPKVWQDMQDMEEIIKRKEGKENPIWPSQKVEEHSEKIVKSPWKAEFELPVENSKKLFEMMGRKSITLSSFSIKEEPLTICGTIWTMNLGHNKNIFVRYTTDGWQSYFDRPAKFQEAPDNIYDIFSFEIEISDNNEKQNKIDFCLCYKVNDSTFWDSNNGQNYTIIRPIEYVEKPRLLKREAFMNRRNGKADAMKKLNEIDWKKFETLEEKTNVKFSIF</sequence>
<reference evidence="4" key="1">
    <citation type="submission" date="2022-11" db="UniProtKB">
        <authorList>
            <consortium name="WormBaseParasite"/>
        </authorList>
    </citation>
    <scope>IDENTIFICATION</scope>
</reference>
<protein>
    <submittedName>
        <fullName evidence="4">CBM21 domain-containing protein</fullName>
    </submittedName>
</protein>
<dbReference type="PANTHER" id="PTHR12307:SF48">
    <property type="entry name" value="PROTEIN PHOSPHATASE 1 REGULATORY SUBUNIT"/>
    <property type="match status" value="1"/>
</dbReference>
<dbReference type="Proteomes" id="UP000887540">
    <property type="component" value="Unplaced"/>
</dbReference>
<dbReference type="GO" id="GO:0005979">
    <property type="term" value="P:regulation of glycogen biosynthetic process"/>
    <property type="evidence" value="ECO:0007669"/>
    <property type="project" value="TreeGrafter"/>
</dbReference>
<feature type="domain" description="CBM21" evidence="2">
    <location>
        <begin position="211"/>
        <end position="319"/>
    </location>
</feature>
<evidence type="ECO:0000259" key="2">
    <source>
        <dbReference type="PROSITE" id="PS51159"/>
    </source>
</evidence>
<dbReference type="PANTHER" id="PTHR12307">
    <property type="entry name" value="PROTEIN PHOSPHATASE 1 REGULATORY SUBUNIT"/>
    <property type="match status" value="1"/>
</dbReference>
<accession>A0A914EL25</accession>
<proteinExistence type="predicted"/>
<dbReference type="InterPro" id="IPR050782">
    <property type="entry name" value="PP1_regulatory_subunit_3"/>
</dbReference>
<evidence type="ECO:0000313" key="4">
    <source>
        <dbReference type="WBParaSite" id="ACRNAN_scaffold87.g28671.t1"/>
    </source>
</evidence>
<dbReference type="Gene3D" id="2.60.40.2440">
    <property type="entry name" value="Carbohydrate binding type-21 domain"/>
    <property type="match status" value="1"/>
</dbReference>
<dbReference type="AlphaFoldDB" id="A0A914EL25"/>
<dbReference type="Pfam" id="PF03370">
    <property type="entry name" value="CBM_21"/>
    <property type="match status" value="1"/>
</dbReference>
<name>A0A914EL25_9BILA</name>
<dbReference type="WBParaSite" id="ACRNAN_scaffold87.g28671.t1">
    <property type="protein sequence ID" value="ACRNAN_scaffold87.g28671.t1"/>
    <property type="gene ID" value="ACRNAN_scaffold87.g28671"/>
</dbReference>
<keyword evidence="3" id="KW-1185">Reference proteome</keyword>
<dbReference type="GO" id="GO:0008157">
    <property type="term" value="F:protein phosphatase 1 binding"/>
    <property type="evidence" value="ECO:0007669"/>
    <property type="project" value="TreeGrafter"/>
</dbReference>
<organism evidence="3 4">
    <name type="scientific">Acrobeloides nanus</name>
    <dbReference type="NCBI Taxonomy" id="290746"/>
    <lineage>
        <taxon>Eukaryota</taxon>
        <taxon>Metazoa</taxon>
        <taxon>Ecdysozoa</taxon>
        <taxon>Nematoda</taxon>
        <taxon>Chromadorea</taxon>
        <taxon>Rhabditida</taxon>
        <taxon>Tylenchina</taxon>
        <taxon>Cephalobomorpha</taxon>
        <taxon>Cephaloboidea</taxon>
        <taxon>Cephalobidae</taxon>
        <taxon>Acrobeloides</taxon>
    </lineage>
</organism>
<dbReference type="InterPro" id="IPR005036">
    <property type="entry name" value="CBM21_dom"/>
</dbReference>
<evidence type="ECO:0000313" key="3">
    <source>
        <dbReference type="Proteomes" id="UP000887540"/>
    </source>
</evidence>
<dbReference type="GO" id="GO:0000164">
    <property type="term" value="C:protein phosphatase type 1 complex"/>
    <property type="evidence" value="ECO:0007669"/>
    <property type="project" value="TreeGrafter"/>
</dbReference>
<evidence type="ECO:0000256" key="1">
    <source>
        <dbReference type="SAM" id="MobiDB-lite"/>
    </source>
</evidence>
<dbReference type="PROSITE" id="PS51159">
    <property type="entry name" value="CBM21"/>
    <property type="match status" value="1"/>
</dbReference>
<dbReference type="InterPro" id="IPR038175">
    <property type="entry name" value="CBM21_dom_sf"/>
</dbReference>
<feature type="region of interest" description="Disordered" evidence="1">
    <location>
        <begin position="82"/>
        <end position="102"/>
    </location>
</feature>
<dbReference type="GO" id="GO:2001069">
    <property type="term" value="F:glycogen binding"/>
    <property type="evidence" value="ECO:0007669"/>
    <property type="project" value="TreeGrafter"/>
</dbReference>